<dbReference type="EMBL" id="LCMG01000009">
    <property type="protein sequence ID" value="KKU33442.1"/>
    <property type="molecule type" value="Genomic_DNA"/>
</dbReference>
<feature type="transmembrane region" description="Helical" evidence="2">
    <location>
        <begin position="66"/>
        <end position="87"/>
    </location>
</feature>
<proteinExistence type="predicted"/>
<sequence>MDFSNWVYFHSFSHEVEKEISEYSRAIKGDEWRKTSAWFAIEFLIFCILLFLTFPGTYLQDGTHSALFLVSFVSTFFVCIVLCPRLFRASLEIFGGDVRHLVLRKDRERVHDPLLKIGHQIKQLRELLEPIAKEWNDYVDCLRQGYDRDPEMDAIELVLQKLRALIKEMVEELNVLIKMKLKEKNDQEIFVDLHEVTQRLEELRIQICAVKETLAEMDGLKVPQGAAVRSVRIDEAVASLTGQLSEAERIRKATPSLRAKTIRSC</sequence>
<evidence type="ECO:0000313" key="3">
    <source>
        <dbReference type="EMBL" id="KKU33442.1"/>
    </source>
</evidence>
<keyword evidence="2" id="KW-0472">Membrane</keyword>
<feature type="coiled-coil region" evidence="1">
    <location>
        <begin position="152"/>
        <end position="179"/>
    </location>
</feature>
<dbReference type="AlphaFoldDB" id="A0A0G1PL67"/>
<name>A0A0G1PL67_9BACT</name>
<keyword evidence="2" id="KW-0812">Transmembrane</keyword>
<evidence type="ECO:0000256" key="2">
    <source>
        <dbReference type="SAM" id="Phobius"/>
    </source>
</evidence>
<evidence type="ECO:0000313" key="4">
    <source>
        <dbReference type="Proteomes" id="UP000034705"/>
    </source>
</evidence>
<accession>A0A0G1PL67</accession>
<gene>
    <name evidence="3" type="ORF">UX45_C0009G0010</name>
</gene>
<dbReference type="Proteomes" id="UP000034705">
    <property type="component" value="Unassembled WGS sequence"/>
</dbReference>
<protein>
    <submittedName>
        <fullName evidence="3">Uncharacterized protein</fullName>
    </submittedName>
</protein>
<keyword evidence="2" id="KW-1133">Transmembrane helix</keyword>
<keyword evidence="1" id="KW-0175">Coiled coil</keyword>
<organism evidence="3 4">
    <name type="scientific">Candidatus Uhrbacteria bacterium GW2011_GWF2_46_218</name>
    <dbReference type="NCBI Taxonomy" id="1619001"/>
    <lineage>
        <taxon>Bacteria</taxon>
        <taxon>Candidatus Uhriibacteriota</taxon>
    </lineage>
</organism>
<comment type="caution">
    <text evidence="3">The sequence shown here is derived from an EMBL/GenBank/DDBJ whole genome shotgun (WGS) entry which is preliminary data.</text>
</comment>
<feature type="transmembrane region" description="Helical" evidence="2">
    <location>
        <begin position="35"/>
        <end position="54"/>
    </location>
</feature>
<evidence type="ECO:0000256" key="1">
    <source>
        <dbReference type="SAM" id="Coils"/>
    </source>
</evidence>
<reference evidence="3 4" key="1">
    <citation type="journal article" date="2015" name="Nature">
        <title>rRNA introns, odd ribosomes, and small enigmatic genomes across a large radiation of phyla.</title>
        <authorList>
            <person name="Brown C.T."/>
            <person name="Hug L.A."/>
            <person name="Thomas B.C."/>
            <person name="Sharon I."/>
            <person name="Castelle C.J."/>
            <person name="Singh A."/>
            <person name="Wilkins M.J."/>
            <person name="Williams K.H."/>
            <person name="Banfield J.F."/>
        </authorList>
    </citation>
    <scope>NUCLEOTIDE SEQUENCE [LARGE SCALE GENOMIC DNA]</scope>
</reference>